<accession>A0AAV0UMH6</accession>
<proteinExistence type="predicted"/>
<name>A0AAV0UMH6_9STRA</name>
<dbReference type="Proteomes" id="UP001159659">
    <property type="component" value="Unassembled WGS sequence"/>
</dbReference>
<gene>
    <name evidence="1" type="ORF">PFR002_LOCUS8356</name>
</gene>
<comment type="caution">
    <text evidence="1">The sequence shown here is derived from an EMBL/GenBank/DDBJ whole genome shotgun (WGS) entry which is preliminary data.</text>
</comment>
<reference evidence="1" key="1">
    <citation type="submission" date="2022-12" db="EMBL/GenBank/DDBJ databases">
        <authorList>
            <person name="Webb A."/>
        </authorList>
    </citation>
    <scope>NUCLEOTIDE SEQUENCE</scope>
    <source>
        <strain evidence="1">Pf2</strain>
    </source>
</reference>
<organism evidence="1 2">
    <name type="scientific">Peronospora farinosa</name>
    <dbReference type="NCBI Taxonomy" id="134698"/>
    <lineage>
        <taxon>Eukaryota</taxon>
        <taxon>Sar</taxon>
        <taxon>Stramenopiles</taxon>
        <taxon>Oomycota</taxon>
        <taxon>Peronosporomycetes</taxon>
        <taxon>Peronosporales</taxon>
        <taxon>Peronosporaceae</taxon>
        <taxon>Peronospora</taxon>
    </lineage>
</organism>
<sequence>MYQGLMEYRNQTTDHPTQVWLDDWKARTTGKHERLAYQRGEGRLFRLMRELPWPQVEVVLFGNFNCVQSPHLDRLGGLRSGRPESPELESLLQALGLEDAQTLAASAMEDEVPEPVDYYTFWNARSSRRIDRFYVGSLWKRSSRRFKYNCLCFILTIK</sequence>
<dbReference type="EMBL" id="CANTFK010000983">
    <property type="protein sequence ID" value="CAI5737393.1"/>
    <property type="molecule type" value="Genomic_DNA"/>
</dbReference>
<dbReference type="InterPro" id="IPR036691">
    <property type="entry name" value="Endo/exonu/phosph_ase_sf"/>
</dbReference>
<dbReference type="Gene3D" id="3.60.10.10">
    <property type="entry name" value="Endonuclease/exonuclease/phosphatase"/>
    <property type="match status" value="1"/>
</dbReference>
<protein>
    <recommendedName>
        <fullName evidence="3">Endonuclease/exonuclease/phosphatase domain-containing protein</fullName>
    </recommendedName>
</protein>
<dbReference type="SUPFAM" id="SSF56219">
    <property type="entry name" value="DNase I-like"/>
    <property type="match status" value="1"/>
</dbReference>
<evidence type="ECO:0000313" key="2">
    <source>
        <dbReference type="Proteomes" id="UP001159659"/>
    </source>
</evidence>
<evidence type="ECO:0008006" key="3">
    <source>
        <dbReference type="Google" id="ProtNLM"/>
    </source>
</evidence>
<dbReference type="AlphaFoldDB" id="A0AAV0UMH6"/>
<evidence type="ECO:0000313" key="1">
    <source>
        <dbReference type="EMBL" id="CAI5737393.1"/>
    </source>
</evidence>